<sequence length="247" mass="27499">MEDHKSLTYQDFWEMRARQSIWVTRNVSYRAGAWIALLANRLGVSPNMISLISGGITVGAALIAFGMGHGNVIAGLILTIGLQLGYAFDCADGPLARATGKGSSFGALLDKLVDLSSGMIFPCILAYSVGHCYFFGIPFTVRVLILVLILRVFLNVMLWIKELVVYKADRLKVDPRMHNGWWKVKKAASIYIDEPVYRLAIGLAWTFGFFWEFFALYHVGVLFLTLAYLLSSKKEMDAMDRAARPSG</sequence>
<dbReference type="Gene3D" id="1.20.120.1760">
    <property type="match status" value="1"/>
</dbReference>
<dbReference type="InterPro" id="IPR048254">
    <property type="entry name" value="CDP_ALCOHOL_P_TRANSF_CS"/>
</dbReference>
<proteinExistence type="inferred from homology"/>
<dbReference type="PROSITE" id="PS00379">
    <property type="entry name" value="CDP_ALCOHOL_P_TRANSF"/>
    <property type="match status" value="1"/>
</dbReference>
<name>A0A851GCN4_9BACT</name>
<dbReference type="GO" id="GO:0016020">
    <property type="term" value="C:membrane"/>
    <property type="evidence" value="ECO:0007669"/>
    <property type="project" value="InterPro"/>
</dbReference>
<feature type="transmembrane region" description="Helical" evidence="3">
    <location>
        <begin position="119"/>
        <end position="136"/>
    </location>
</feature>
<dbReference type="GO" id="GO:0008654">
    <property type="term" value="P:phospholipid biosynthetic process"/>
    <property type="evidence" value="ECO:0007669"/>
    <property type="project" value="InterPro"/>
</dbReference>
<evidence type="ECO:0000313" key="4">
    <source>
        <dbReference type="EMBL" id="NWK55186.1"/>
    </source>
</evidence>
<comment type="caution">
    <text evidence="4">The sequence shown here is derived from an EMBL/GenBank/DDBJ whole genome shotgun (WGS) entry which is preliminary data.</text>
</comment>
<dbReference type="InterPro" id="IPR043130">
    <property type="entry name" value="CDP-OH_PTrfase_TM_dom"/>
</dbReference>
<reference evidence="4 5" key="1">
    <citation type="submission" date="2020-07" db="EMBL/GenBank/DDBJ databases">
        <title>Roseicoccus Jingziensis gen. nov., sp. nov., isolated from coastal seawater.</title>
        <authorList>
            <person name="Feng X."/>
        </authorList>
    </citation>
    <scope>NUCLEOTIDE SEQUENCE [LARGE SCALE GENOMIC DNA]</scope>
    <source>
        <strain evidence="4 5">N1E253</strain>
    </source>
</reference>
<dbReference type="EMBL" id="JACBAZ010000002">
    <property type="protein sequence ID" value="NWK55186.1"/>
    <property type="molecule type" value="Genomic_DNA"/>
</dbReference>
<dbReference type="Proteomes" id="UP000557872">
    <property type="component" value="Unassembled WGS sequence"/>
</dbReference>
<keyword evidence="1 2" id="KW-0808">Transferase</keyword>
<feature type="transmembrane region" description="Helical" evidence="3">
    <location>
        <begin position="143"/>
        <end position="160"/>
    </location>
</feature>
<evidence type="ECO:0000256" key="1">
    <source>
        <dbReference type="ARBA" id="ARBA00022679"/>
    </source>
</evidence>
<evidence type="ECO:0000256" key="2">
    <source>
        <dbReference type="RuleBase" id="RU003750"/>
    </source>
</evidence>
<gene>
    <name evidence="4" type="ORF">HW115_06160</name>
</gene>
<keyword evidence="3" id="KW-0812">Transmembrane</keyword>
<feature type="transmembrane region" description="Helical" evidence="3">
    <location>
        <begin position="209"/>
        <end position="231"/>
    </location>
</feature>
<evidence type="ECO:0000313" key="5">
    <source>
        <dbReference type="Proteomes" id="UP000557872"/>
    </source>
</evidence>
<dbReference type="AlphaFoldDB" id="A0A851GCN4"/>
<organism evidence="4 5">
    <name type="scientific">Oceaniferula marina</name>
    <dbReference type="NCBI Taxonomy" id="2748318"/>
    <lineage>
        <taxon>Bacteria</taxon>
        <taxon>Pseudomonadati</taxon>
        <taxon>Verrucomicrobiota</taxon>
        <taxon>Verrucomicrobiia</taxon>
        <taxon>Verrucomicrobiales</taxon>
        <taxon>Verrucomicrobiaceae</taxon>
        <taxon>Oceaniferula</taxon>
    </lineage>
</organism>
<keyword evidence="5" id="KW-1185">Reference proteome</keyword>
<dbReference type="RefSeq" id="WP_178931718.1">
    <property type="nucleotide sequence ID" value="NZ_JACBAZ010000002.1"/>
</dbReference>
<dbReference type="Pfam" id="PF01066">
    <property type="entry name" value="CDP-OH_P_transf"/>
    <property type="match status" value="1"/>
</dbReference>
<keyword evidence="3" id="KW-0472">Membrane</keyword>
<evidence type="ECO:0000256" key="3">
    <source>
        <dbReference type="SAM" id="Phobius"/>
    </source>
</evidence>
<accession>A0A851GCN4</accession>
<dbReference type="InterPro" id="IPR000462">
    <property type="entry name" value="CDP-OH_P_trans"/>
</dbReference>
<comment type="similarity">
    <text evidence="2">Belongs to the CDP-alcohol phosphatidyltransferase class-I family.</text>
</comment>
<protein>
    <submittedName>
        <fullName evidence="4">CDP-alcohol phosphatidyltransferase family protein</fullName>
    </submittedName>
</protein>
<dbReference type="GO" id="GO:0016780">
    <property type="term" value="F:phosphotransferase activity, for other substituted phosphate groups"/>
    <property type="evidence" value="ECO:0007669"/>
    <property type="project" value="InterPro"/>
</dbReference>
<keyword evidence="3" id="KW-1133">Transmembrane helix</keyword>